<feature type="domain" description="Transposase zinc-ribbon" evidence="1">
    <location>
        <begin position="2"/>
        <end position="41"/>
    </location>
</feature>
<protein>
    <recommendedName>
        <fullName evidence="1">Transposase zinc-ribbon domain-containing protein</fullName>
    </recommendedName>
</protein>
<reference evidence="2 3" key="1">
    <citation type="journal article" date="2014" name="BMC Genomics">
        <title>Comparison of environmental and isolate Sulfobacillus genomes reveals diverse carbon, sulfur, nitrogen, and hydrogen metabolisms.</title>
        <authorList>
            <person name="Justice N.B."/>
            <person name="Norman A."/>
            <person name="Brown C.T."/>
            <person name="Singh A."/>
            <person name="Thomas B.C."/>
            <person name="Banfield J.F."/>
        </authorList>
    </citation>
    <scope>NUCLEOTIDE SEQUENCE [LARGE SCALE GENOMIC DNA]</scope>
    <source>
        <strain evidence="2">AMDSBA3</strain>
    </source>
</reference>
<name>A0A2T2WN72_9FIRM</name>
<organism evidence="2 3">
    <name type="scientific">Sulfobacillus acidophilus</name>
    <dbReference type="NCBI Taxonomy" id="53633"/>
    <lineage>
        <taxon>Bacteria</taxon>
        <taxon>Bacillati</taxon>
        <taxon>Bacillota</taxon>
        <taxon>Clostridia</taxon>
        <taxon>Eubacteriales</taxon>
        <taxon>Clostridiales Family XVII. Incertae Sedis</taxon>
        <taxon>Sulfobacillus</taxon>
    </lineage>
</organism>
<proteinExistence type="predicted"/>
<evidence type="ECO:0000313" key="3">
    <source>
        <dbReference type="Proteomes" id="UP000241848"/>
    </source>
</evidence>
<accession>A0A2T2WN72</accession>
<dbReference type="AlphaFoldDB" id="A0A2T2WN72"/>
<evidence type="ECO:0000313" key="2">
    <source>
        <dbReference type="EMBL" id="PSR23684.1"/>
    </source>
</evidence>
<dbReference type="EMBL" id="PXYV01000004">
    <property type="protein sequence ID" value="PSR23684.1"/>
    <property type="molecule type" value="Genomic_DNA"/>
</dbReference>
<sequence length="78" mass="9178">MFRQRWPEEFRCPACEGNEYWTIQRSGRTAPLYECPACRQQVSVTAGTIFHRTSVPLRVWFLAIFLMAVDKGGNRRWP</sequence>
<evidence type="ECO:0000259" key="1">
    <source>
        <dbReference type="Pfam" id="PF12760"/>
    </source>
</evidence>
<dbReference type="Pfam" id="PF12760">
    <property type="entry name" value="Zn_ribbon_IS1595"/>
    <property type="match status" value="1"/>
</dbReference>
<comment type="caution">
    <text evidence="2">The sequence shown here is derived from an EMBL/GenBank/DDBJ whole genome shotgun (WGS) entry which is preliminary data.</text>
</comment>
<gene>
    <name evidence="2" type="ORF">C7B45_02460</name>
</gene>
<dbReference type="Proteomes" id="UP000241848">
    <property type="component" value="Unassembled WGS sequence"/>
</dbReference>
<dbReference type="InterPro" id="IPR024442">
    <property type="entry name" value="Transposase_Zn_ribbon"/>
</dbReference>